<comment type="caution">
    <text evidence="1">The sequence shown here is derived from an EMBL/GenBank/DDBJ whole genome shotgun (WGS) entry which is preliminary data.</text>
</comment>
<proteinExistence type="predicted"/>
<dbReference type="Proteomes" id="UP000356253">
    <property type="component" value="Unassembled WGS sequence"/>
</dbReference>
<evidence type="ECO:0000313" key="1">
    <source>
        <dbReference type="EMBL" id="VVV00627.1"/>
    </source>
</evidence>
<reference evidence="1" key="1">
    <citation type="submission" date="2019-09" db="EMBL/GenBank/DDBJ databases">
        <authorList>
            <person name="Rodrigo-Torres L."/>
            <person name="Arahal R. D."/>
            <person name="Lucena T."/>
        </authorList>
    </citation>
    <scope>NUCLEOTIDE SEQUENCE</scope>
    <source>
        <strain evidence="1">ISS653</strain>
    </source>
</reference>
<accession>A0AC61Y7Z9</accession>
<name>A0AC61Y7Z9_9FLAO</name>
<dbReference type="EMBL" id="CABVMM010000007">
    <property type="protein sequence ID" value="VVV00627.1"/>
    <property type="molecule type" value="Genomic_DNA"/>
</dbReference>
<keyword evidence="2" id="KW-1185">Reference proteome</keyword>
<protein>
    <submittedName>
        <fullName evidence="1">Uncharacterized protein</fullName>
    </submittedName>
</protein>
<sequence>MKSLLVFMFSGLMLISCSSDDHRQNNPNLLNVNVNFMVDLSLPQYSNLKFPSNSVYVGQYGNGGIILMNTGSNYVAYDAADPNHPRNDSCISMEVVGDIRLKCSCEGNTYDLFTGNFIEGEDLEYTLYPYRVTDNGNGTLRITNR</sequence>
<organism evidence="1 2">
    <name type="scientific">Mesonia oceanica</name>
    <dbReference type="NCBI Taxonomy" id="2687242"/>
    <lineage>
        <taxon>Bacteria</taxon>
        <taxon>Pseudomonadati</taxon>
        <taxon>Bacteroidota</taxon>
        <taxon>Flavobacteriia</taxon>
        <taxon>Flavobacteriales</taxon>
        <taxon>Flavobacteriaceae</taxon>
        <taxon>Mesonia</taxon>
    </lineage>
</organism>
<gene>
    <name evidence="1" type="ORF">FVB9532_01900</name>
</gene>
<evidence type="ECO:0000313" key="2">
    <source>
        <dbReference type="Proteomes" id="UP000356253"/>
    </source>
</evidence>